<evidence type="ECO:0000259" key="1">
    <source>
        <dbReference type="Pfam" id="PF08241"/>
    </source>
</evidence>
<dbReference type="GO" id="GO:0032259">
    <property type="term" value="P:methylation"/>
    <property type="evidence" value="ECO:0007669"/>
    <property type="project" value="UniProtKB-KW"/>
</dbReference>
<name>A0ABV8Z0T2_9ACTN</name>
<dbReference type="Gene3D" id="3.40.50.150">
    <property type="entry name" value="Vaccinia Virus protein VP39"/>
    <property type="match status" value="1"/>
</dbReference>
<dbReference type="SUPFAM" id="SSF53335">
    <property type="entry name" value="S-adenosyl-L-methionine-dependent methyltransferases"/>
    <property type="match status" value="1"/>
</dbReference>
<dbReference type="GO" id="GO:0008168">
    <property type="term" value="F:methyltransferase activity"/>
    <property type="evidence" value="ECO:0007669"/>
    <property type="project" value="UniProtKB-KW"/>
</dbReference>
<comment type="caution">
    <text evidence="2">The sequence shown here is derived from an EMBL/GenBank/DDBJ whole genome shotgun (WGS) entry which is preliminary data.</text>
</comment>
<dbReference type="Pfam" id="PF08241">
    <property type="entry name" value="Methyltransf_11"/>
    <property type="match status" value="1"/>
</dbReference>
<sequence>MPLPKEIVKFTLGMANRPVARYRLSRALASPAPYKIEIGAYRTRRPGWIGTDVCWRTRHYMDATEDWPFPTSSATHIYADNVIEHLRMKPNRRVFREARRVLVHGGRIRLSTPDVEYLVARYRDRDNETQRLIAVSNLKNYEAHHPVDLLRVAFQECGHHAGYLWDFQALRDELILAGFSDVRRFEPGQSNDPDLKGLESRKDFALIVEATAVKNNSSTGVAQQKVADLSG</sequence>
<dbReference type="InterPro" id="IPR013216">
    <property type="entry name" value="Methyltransf_11"/>
</dbReference>
<keyword evidence="3" id="KW-1185">Reference proteome</keyword>
<keyword evidence="2" id="KW-0489">Methyltransferase</keyword>
<dbReference type="EMBL" id="JBHSFG010000087">
    <property type="protein sequence ID" value="MFC4471052.1"/>
    <property type="molecule type" value="Genomic_DNA"/>
</dbReference>
<evidence type="ECO:0000313" key="2">
    <source>
        <dbReference type="EMBL" id="MFC4471052.1"/>
    </source>
</evidence>
<dbReference type="Proteomes" id="UP001596012">
    <property type="component" value="Unassembled WGS sequence"/>
</dbReference>
<reference evidence="3" key="1">
    <citation type="journal article" date="2019" name="Int. J. Syst. Evol. Microbiol.">
        <title>The Global Catalogue of Microorganisms (GCM) 10K type strain sequencing project: providing services to taxonomists for standard genome sequencing and annotation.</title>
        <authorList>
            <consortium name="The Broad Institute Genomics Platform"/>
            <consortium name="The Broad Institute Genome Sequencing Center for Infectious Disease"/>
            <person name="Wu L."/>
            <person name="Ma J."/>
        </authorList>
    </citation>
    <scope>NUCLEOTIDE SEQUENCE [LARGE SCALE GENOMIC DNA]</scope>
    <source>
        <strain evidence="3">DT43</strain>
    </source>
</reference>
<protein>
    <submittedName>
        <fullName evidence="2">Class I SAM-dependent methyltransferase</fullName>
    </submittedName>
</protein>
<proteinExistence type="predicted"/>
<dbReference type="InterPro" id="IPR029063">
    <property type="entry name" value="SAM-dependent_MTases_sf"/>
</dbReference>
<keyword evidence="2" id="KW-0808">Transferase</keyword>
<dbReference type="RefSeq" id="WP_386352738.1">
    <property type="nucleotide sequence ID" value="NZ_JBHSFG010000087.1"/>
</dbReference>
<organism evidence="2 3">
    <name type="scientific">Streptomyces xiangluensis</name>
    <dbReference type="NCBI Taxonomy" id="2665720"/>
    <lineage>
        <taxon>Bacteria</taxon>
        <taxon>Bacillati</taxon>
        <taxon>Actinomycetota</taxon>
        <taxon>Actinomycetes</taxon>
        <taxon>Kitasatosporales</taxon>
        <taxon>Streptomycetaceae</taxon>
        <taxon>Streptomyces</taxon>
    </lineage>
</organism>
<gene>
    <name evidence="2" type="ORF">ACFPH6_42295</name>
</gene>
<accession>A0ABV8Z0T2</accession>
<evidence type="ECO:0000313" key="3">
    <source>
        <dbReference type="Proteomes" id="UP001596012"/>
    </source>
</evidence>
<feature type="domain" description="Methyltransferase type 11" evidence="1">
    <location>
        <begin position="64"/>
        <end position="108"/>
    </location>
</feature>